<name>A0A6J5N1I5_9CAUD</name>
<accession>A0A6J5N1I5</accession>
<gene>
    <name evidence="2" type="ORF">UFOVP615_38</name>
</gene>
<protein>
    <submittedName>
        <fullName evidence="2">Uncharacterized protein</fullName>
    </submittedName>
</protein>
<evidence type="ECO:0000313" key="2">
    <source>
        <dbReference type="EMBL" id="CAB4152944.1"/>
    </source>
</evidence>
<proteinExistence type="predicted"/>
<reference evidence="2" key="1">
    <citation type="submission" date="2020-04" db="EMBL/GenBank/DDBJ databases">
        <authorList>
            <person name="Chiriac C."/>
            <person name="Salcher M."/>
            <person name="Ghai R."/>
            <person name="Kavagutti S V."/>
        </authorList>
    </citation>
    <scope>NUCLEOTIDE SEQUENCE</scope>
</reference>
<sequence>MNENKTLSKVLEEFMLAKGFGLNADIPRIDLCTVKSIDASKLTCIVQSDRDKGEYTAFISIDEQKDNVKIFPKIGSKCSVLFLQGDSFILGYEQIEKMEFGDGSNVMGVIKIKEQQDEINNKLTQKLNDLITFVNTFYNEFKLHVHPTGSPGSPTSPVTPPPSGTPPTSAQNIDKGNYELLKIINIKY</sequence>
<feature type="compositionally biased region" description="Low complexity" evidence="1">
    <location>
        <begin position="147"/>
        <end position="156"/>
    </location>
</feature>
<feature type="region of interest" description="Disordered" evidence="1">
    <location>
        <begin position="146"/>
        <end position="173"/>
    </location>
</feature>
<dbReference type="EMBL" id="LR796584">
    <property type="protein sequence ID" value="CAB4152944.1"/>
    <property type="molecule type" value="Genomic_DNA"/>
</dbReference>
<evidence type="ECO:0000256" key="1">
    <source>
        <dbReference type="SAM" id="MobiDB-lite"/>
    </source>
</evidence>
<organism evidence="2">
    <name type="scientific">uncultured Caudovirales phage</name>
    <dbReference type="NCBI Taxonomy" id="2100421"/>
    <lineage>
        <taxon>Viruses</taxon>
        <taxon>Duplodnaviria</taxon>
        <taxon>Heunggongvirae</taxon>
        <taxon>Uroviricota</taxon>
        <taxon>Caudoviricetes</taxon>
        <taxon>Peduoviridae</taxon>
        <taxon>Maltschvirus</taxon>
        <taxon>Maltschvirus maltsch</taxon>
    </lineage>
</organism>